<dbReference type="EMBL" id="UZAH01027296">
    <property type="protein sequence ID" value="VDO90402.1"/>
    <property type="molecule type" value="Genomic_DNA"/>
</dbReference>
<dbReference type="SUPFAM" id="SSF52343">
    <property type="entry name" value="Ferredoxin reductase-like, C-terminal NADP-linked domain"/>
    <property type="match status" value="1"/>
</dbReference>
<evidence type="ECO:0000313" key="1">
    <source>
        <dbReference type="EMBL" id="VDO90402.1"/>
    </source>
</evidence>
<name>A0A183FUP9_HELPZ</name>
<proteinExistence type="predicted"/>
<dbReference type="AlphaFoldDB" id="A0A183FUP9"/>
<organism evidence="2 3">
    <name type="scientific">Heligmosomoides polygyrus</name>
    <name type="common">Parasitic roundworm</name>
    <dbReference type="NCBI Taxonomy" id="6339"/>
    <lineage>
        <taxon>Eukaryota</taxon>
        <taxon>Metazoa</taxon>
        <taxon>Ecdysozoa</taxon>
        <taxon>Nematoda</taxon>
        <taxon>Chromadorea</taxon>
        <taxon>Rhabditida</taxon>
        <taxon>Rhabditina</taxon>
        <taxon>Rhabditomorpha</taxon>
        <taxon>Strongyloidea</taxon>
        <taxon>Heligmosomidae</taxon>
        <taxon>Heligmosomoides</taxon>
    </lineage>
</organism>
<sequence length="134" mass="15202">MEELLKDEDIETRIRLLYCVRTDEDILFRELLAHWARYWNVKIVICGANVQVGHTQIPLITVCCFWVEILLFLADMYYKGTVGGGAGCRVLLIPGSWFGFPTQANHTFHRFGELVPDLSGKDKALSCSSAGHRK</sequence>
<gene>
    <name evidence="1" type="ORF">HPBE_LOCUS11948</name>
</gene>
<dbReference type="Proteomes" id="UP000050761">
    <property type="component" value="Unassembled WGS sequence"/>
</dbReference>
<accession>A0A3P8D263</accession>
<reference evidence="3" key="2">
    <citation type="submission" date="2019-09" db="UniProtKB">
        <authorList>
            <consortium name="WormBaseParasite"/>
        </authorList>
    </citation>
    <scope>IDENTIFICATION</scope>
</reference>
<dbReference type="Gene3D" id="3.40.50.80">
    <property type="entry name" value="Nucleotide-binding domain of ferredoxin-NADP reductase (FNR) module"/>
    <property type="match status" value="1"/>
</dbReference>
<evidence type="ECO:0000313" key="3">
    <source>
        <dbReference type="WBParaSite" id="HPBE_0001194701-mRNA-1"/>
    </source>
</evidence>
<protein>
    <submittedName>
        <fullName evidence="3">TIR domain-containing protein</fullName>
    </submittedName>
</protein>
<accession>A0A183FUP9</accession>
<reference evidence="1 2" key="1">
    <citation type="submission" date="2018-11" db="EMBL/GenBank/DDBJ databases">
        <authorList>
            <consortium name="Pathogen Informatics"/>
        </authorList>
    </citation>
    <scope>NUCLEOTIDE SEQUENCE [LARGE SCALE GENOMIC DNA]</scope>
</reference>
<keyword evidence="2" id="KW-1185">Reference proteome</keyword>
<dbReference type="InterPro" id="IPR039261">
    <property type="entry name" value="FNR_nucleotide-bd"/>
</dbReference>
<evidence type="ECO:0000313" key="2">
    <source>
        <dbReference type="Proteomes" id="UP000050761"/>
    </source>
</evidence>
<dbReference type="OrthoDB" id="432685at2759"/>
<dbReference type="WBParaSite" id="HPBE_0001194701-mRNA-1">
    <property type="protein sequence ID" value="HPBE_0001194701-mRNA-1"/>
    <property type="gene ID" value="HPBE_0001194701"/>
</dbReference>